<name>A0A0L7QK63_9HYME</name>
<dbReference type="EMBL" id="KQ414986">
    <property type="protein sequence ID" value="KOC58994.1"/>
    <property type="molecule type" value="Genomic_DNA"/>
</dbReference>
<accession>A0A0L7QK63</accession>
<protein>
    <submittedName>
        <fullName evidence="1">Uncharacterized protein</fullName>
    </submittedName>
</protein>
<evidence type="ECO:0000313" key="2">
    <source>
        <dbReference type="Proteomes" id="UP000053825"/>
    </source>
</evidence>
<keyword evidence="2" id="KW-1185">Reference proteome</keyword>
<organism evidence="1 2">
    <name type="scientific">Habropoda laboriosa</name>
    <dbReference type="NCBI Taxonomy" id="597456"/>
    <lineage>
        <taxon>Eukaryota</taxon>
        <taxon>Metazoa</taxon>
        <taxon>Ecdysozoa</taxon>
        <taxon>Arthropoda</taxon>
        <taxon>Hexapoda</taxon>
        <taxon>Insecta</taxon>
        <taxon>Pterygota</taxon>
        <taxon>Neoptera</taxon>
        <taxon>Endopterygota</taxon>
        <taxon>Hymenoptera</taxon>
        <taxon>Apocrita</taxon>
        <taxon>Aculeata</taxon>
        <taxon>Apoidea</taxon>
        <taxon>Anthophila</taxon>
        <taxon>Apidae</taxon>
        <taxon>Habropoda</taxon>
    </lineage>
</organism>
<evidence type="ECO:0000313" key="1">
    <source>
        <dbReference type="EMBL" id="KOC58994.1"/>
    </source>
</evidence>
<reference evidence="1 2" key="1">
    <citation type="submission" date="2015-07" db="EMBL/GenBank/DDBJ databases">
        <title>The genome of Habropoda laboriosa.</title>
        <authorList>
            <person name="Pan H."/>
            <person name="Kapheim K."/>
        </authorList>
    </citation>
    <scope>NUCLEOTIDE SEQUENCE [LARGE SCALE GENOMIC DNA]</scope>
    <source>
        <strain evidence="1">0110345459</strain>
    </source>
</reference>
<dbReference type="Proteomes" id="UP000053825">
    <property type="component" value="Unassembled WGS sequence"/>
</dbReference>
<gene>
    <name evidence="1" type="ORF">WH47_00820</name>
</gene>
<dbReference type="AlphaFoldDB" id="A0A0L7QK63"/>
<sequence length="58" mass="6901">MNAPTTIEDMHQRIITAYANITSDVFVRVQHSFRLRLLLSYFRSYTFSLFVTLNNYSH</sequence>
<proteinExistence type="predicted"/>